<protein>
    <recommendedName>
        <fullName evidence="3">DUF4352 domain-containing protein</fullName>
    </recommendedName>
</protein>
<comment type="caution">
    <text evidence="1">The sequence shown here is derived from an EMBL/GenBank/DDBJ whole genome shotgun (WGS) entry which is preliminary data.</text>
</comment>
<dbReference type="EMBL" id="JBHSFP010000002">
    <property type="protein sequence ID" value="MFC4530214.1"/>
    <property type="molecule type" value="Genomic_DNA"/>
</dbReference>
<reference evidence="2" key="1">
    <citation type="journal article" date="2019" name="Int. J. Syst. Evol. Microbiol.">
        <title>The Global Catalogue of Microorganisms (GCM) 10K type strain sequencing project: providing services to taxonomists for standard genome sequencing and annotation.</title>
        <authorList>
            <consortium name="The Broad Institute Genomics Platform"/>
            <consortium name="The Broad Institute Genome Sequencing Center for Infectious Disease"/>
            <person name="Wu L."/>
            <person name="Ma J."/>
        </authorList>
    </citation>
    <scope>NUCLEOTIDE SEQUENCE [LARGE SCALE GENOMIC DNA]</scope>
    <source>
        <strain evidence="2">CGMCC 4.7132</strain>
    </source>
</reference>
<keyword evidence="2" id="KW-1185">Reference proteome</keyword>
<dbReference type="RefSeq" id="WP_380837762.1">
    <property type="nucleotide sequence ID" value="NZ_JBHSFP010000002.1"/>
</dbReference>
<organism evidence="1 2">
    <name type="scientific">Sphaerisporangium dianthi</name>
    <dbReference type="NCBI Taxonomy" id="1436120"/>
    <lineage>
        <taxon>Bacteria</taxon>
        <taxon>Bacillati</taxon>
        <taxon>Actinomycetota</taxon>
        <taxon>Actinomycetes</taxon>
        <taxon>Streptosporangiales</taxon>
        <taxon>Streptosporangiaceae</taxon>
        <taxon>Sphaerisporangium</taxon>
    </lineage>
</organism>
<evidence type="ECO:0008006" key="3">
    <source>
        <dbReference type="Google" id="ProtNLM"/>
    </source>
</evidence>
<proteinExistence type="predicted"/>
<accession>A0ABV9CAU6</accession>
<evidence type="ECO:0000313" key="2">
    <source>
        <dbReference type="Proteomes" id="UP001596004"/>
    </source>
</evidence>
<name>A0ABV9CAU6_9ACTN</name>
<gene>
    <name evidence="1" type="ORF">ACFO60_05530</name>
</gene>
<dbReference type="Proteomes" id="UP001596004">
    <property type="component" value="Unassembled WGS sequence"/>
</dbReference>
<evidence type="ECO:0000313" key="1">
    <source>
        <dbReference type="EMBL" id="MFC4530214.1"/>
    </source>
</evidence>
<sequence length="165" mass="18339">MKIGLQLLGALALSAALLGVQGYDAMARFERDTPRAEVRQVPKGQAAELGDARWRLLKIERMAKQPENLAPGTVMVQIDLEGTPLNEKGVFYTTTPPYYYMGDSSGRTWMALTWKAPEKLTPGTPARFTLISSVPKDVAGQVELLLWPNEYFGVREQGPALRFDR</sequence>